<dbReference type="Proteomes" id="UP000078486">
    <property type="component" value="Unassembled WGS sequence"/>
</dbReference>
<name>A0A178IAZ2_9BACT</name>
<accession>A0A178IAZ2</accession>
<reference evidence="1 2" key="1">
    <citation type="submission" date="2016-01" db="EMBL/GenBank/DDBJ databases">
        <title>High potential of lignocellulose degradation of a new Verrucomicrobia species.</title>
        <authorList>
            <person name="Wang Y."/>
            <person name="Shi Y."/>
            <person name="Qiu Z."/>
            <person name="Liu S."/>
            <person name="Yang H."/>
        </authorList>
    </citation>
    <scope>NUCLEOTIDE SEQUENCE [LARGE SCALE GENOMIC DNA]</scope>
    <source>
        <strain evidence="1 2">TSB47</strain>
    </source>
</reference>
<sequence>MCAFQRDYILRLIEQLREFLAEITRLRETGNSEQALTAIIRAQERLFIRPAGEFLSLPPDEQFRLLTRAESPADARAKCLAQVDLLVETARVYLARDQPAIASGAWQFALRMLELAATLAPGEAGGDAEITSRLTVARAEIQRLQNHM</sequence>
<evidence type="ECO:0000313" key="1">
    <source>
        <dbReference type="EMBL" id="OAM87184.1"/>
    </source>
</evidence>
<organism evidence="1 2">
    <name type="scientific">Termitidicoccus mucosus</name>
    <dbReference type="NCBI Taxonomy" id="1184151"/>
    <lineage>
        <taxon>Bacteria</taxon>
        <taxon>Pseudomonadati</taxon>
        <taxon>Verrucomicrobiota</taxon>
        <taxon>Opitutia</taxon>
        <taxon>Opitutales</taxon>
        <taxon>Opitutaceae</taxon>
        <taxon>Termitidicoccus</taxon>
    </lineage>
</organism>
<dbReference type="EMBL" id="LRRQ01000180">
    <property type="protein sequence ID" value="OAM87184.1"/>
    <property type="molecule type" value="Genomic_DNA"/>
</dbReference>
<proteinExistence type="predicted"/>
<dbReference type="OrthoDB" id="196441at2"/>
<keyword evidence="2" id="KW-1185">Reference proteome</keyword>
<dbReference type="AlphaFoldDB" id="A0A178IAZ2"/>
<evidence type="ECO:0000313" key="2">
    <source>
        <dbReference type="Proteomes" id="UP000078486"/>
    </source>
</evidence>
<comment type="caution">
    <text evidence="1">The sequence shown here is derived from an EMBL/GenBank/DDBJ whole genome shotgun (WGS) entry which is preliminary data.</text>
</comment>
<gene>
    <name evidence="1" type="ORF">AW736_25100</name>
</gene>
<dbReference type="STRING" id="1184151.AW736_25100"/>
<dbReference type="RefSeq" id="WP_068773015.1">
    <property type="nucleotide sequence ID" value="NZ_CP109796.1"/>
</dbReference>
<protein>
    <submittedName>
        <fullName evidence="1">Uncharacterized protein</fullName>
    </submittedName>
</protein>